<name>Q7EZ50_ORYSJ</name>
<dbReference type="AlphaFoldDB" id="Q7EZ50"/>
<accession>Q7EZ50</accession>
<gene>
    <name evidence="1" type="primary">OSJNBb0091I19.115</name>
</gene>
<evidence type="ECO:0000313" key="1">
    <source>
        <dbReference type="EMBL" id="BAC83745.1"/>
    </source>
</evidence>
<dbReference type="Proteomes" id="UP000000763">
    <property type="component" value="Chromosome 7"/>
</dbReference>
<dbReference type="EMBL" id="AP005106">
    <property type="protein sequence ID" value="BAC83745.1"/>
    <property type="molecule type" value="Genomic_DNA"/>
</dbReference>
<protein>
    <submittedName>
        <fullName evidence="1">Uncharacterized protein</fullName>
    </submittedName>
</protein>
<sequence>MLRIGLLCGNRALPASVVRRPPLGCRRVERAGLPNDCPRWCGESSSRNKAISWMLLLQPGSANERGVVPSATTVETGSGFGKIDAKIYELEGIISH</sequence>
<reference evidence="2" key="1">
    <citation type="journal article" date="2005" name="Nature">
        <title>The map-based sequence of the rice genome.</title>
        <authorList>
            <consortium name="International rice genome sequencing project (IRGSP)"/>
            <person name="Matsumoto T."/>
            <person name="Wu J."/>
            <person name="Kanamori H."/>
            <person name="Katayose Y."/>
            <person name="Fujisawa M."/>
            <person name="Namiki N."/>
            <person name="Mizuno H."/>
            <person name="Yamamoto K."/>
            <person name="Antonio B.A."/>
            <person name="Baba T."/>
            <person name="Sakata K."/>
            <person name="Nagamura Y."/>
            <person name="Aoki H."/>
            <person name="Arikawa K."/>
            <person name="Arita K."/>
            <person name="Bito T."/>
            <person name="Chiden Y."/>
            <person name="Fujitsuka N."/>
            <person name="Fukunaka R."/>
            <person name="Hamada M."/>
            <person name="Harada C."/>
            <person name="Hayashi A."/>
            <person name="Hijishita S."/>
            <person name="Honda M."/>
            <person name="Hosokawa S."/>
            <person name="Ichikawa Y."/>
            <person name="Idonuma A."/>
            <person name="Iijima M."/>
            <person name="Ikeda M."/>
            <person name="Ikeno M."/>
            <person name="Ito K."/>
            <person name="Ito S."/>
            <person name="Ito T."/>
            <person name="Ito Y."/>
            <person name="Ito Y."/>
            <person name="Iwabuchi A."/>
            <person name="Kamiya K."/>
            <person name="Karasawa W."/>
            <person name="Kurita K."/>
            <person name="Katagiri S."/>
            <person name="Kikuta A."/>
            <person name="Kobayashi H."/>
            <person name="Kobayashi N."/>
            <person name="Machita K."/>
            <person name="Maehara T."/>
            <person name="Masukawa M."/>
            <person name="Mizubayashi T."/>
            <person name="Mukai Y."/>
            <person name="Nagasaki H."/>
            <person name="Nagata Y."/>
            <person name="Naito S."/>
            <person name="Nakashima M."/>
            <person name="Nakama Y."/>
            <person name="Nakamichi Y."/>
            <person name="Nakamura M."/>
            <person name="Meguro A."/>
            <person name="Negishi M."/>
            <person name="Ohta I."/>
            <person name="Ohta T."/>
            <person name="Okamoto M."/>
            <person name="Ono N."/>
            <person name="Saji S."/>
            <person name="Sakaguchi M."/>
            <person name="Sakai K."/>
            <person name="Shibata M."/>
            <person name="Shimokawa T."/>
            <person name="Song J."/>
            <person name="Takazaki Y."/>
            <person name="Terasawa K."/>
            <person name="Tsugane M."/>
            <person name="Tsuji K."/>
            <person name="Ueda S."/>
            <person name="Waki K."/>
            <person name="Yamagata H."/>
            <person name="Yamamoto M."/>
            <person name="Yamamoto S."/>
            <person name="Yamane H."/>
            <person name="Yoshiki S."/>
            <person name="Yoshihara R."/>
            <person name="Yukawa K."/>
            <person name="Zhong H."/>
            <person name="Yano M."/>
            <person name="Yuan Q."/>
            <person name="Ouyang S."/>
            <person name="Liu J."/>
            <person name="Jones K.M."/>
            <person name="Gansberger K."/>
            <person name="Moffat K."/>
            <person name="Hill J."/>
            <person name="Bera J."/>
            <person name="Fadrosh D."/>
            <person name="Jin S."/>
            <person name="Johri S."/>
            <person name="Kim M."/>
            <person name="Overton L."/>
            <person name="Reardon M."/>
            <person name="Tsitrin T."/>
            <person name="Vuong H."/>
            <person name="Weaver B."/>
            <person name="Ciecko A."/>
            <person name="Tallon L."/>
            <person name="Jackson J."/>
            <person name="Pai G."/>
            <person name="Aken S.V."/>
            <person name="Utterback T."/>
            <person name="Reidmuller S."/>
            <person name="Feldblyum T."/>
            <person name="Hsiao J."/>
            <person name="Zismann V."/>
            <person name="Iobst S."/>
            <person name="de Vazeille A.R."/>
            <person name="Buell C.R."/>
            <person name="Ying K."/>
            <person name="Li Y."/>
            <person name="Lu T."/>
            <person name="Huang Y."/>
            <person name="Zhao Q."/>
            <person name="Feng Q."/>
            <person name="Zhang L."/>
            <person name="Zhu J."/>
            <person name="Weng Q."/>
            <person name="Mu J."/>
            <person name="Lu Y."/>
            <person name="Fan D."/>
            <person name="Liu Y."/>
            <person name="Guan J."/>
            <person name="Zhang Y."/>
            <person name="Yu S."/>
            <person name="Liu X."/>
            <person name="Zhang Y."/>
            <person name="Hong G."/>
            <person name="Han B."/>
            <person name="Choisne N."/>
            <person name="Demange N."/>
            <person name="Orjeda G."/>
            <person name="Samain S."/>
            <person name="Cattolico L."/>
            <person name="Pelletier E."/>
            <person name="Couloux A."/>
            <person name="Segurens B."/>
            <person name="Wincker P."/>
            <person name="D'Hont A."/>
            <person name="Scarpelli C."/>
            <person name="Weissenbach J."/>
            <person name="Salanoubat M."/>
            <person name="Quetier F."/>
            <person name="Yu Y."/>
            <person name="Kim H.R."/>
            <person name="Rambo T."/>
            <person name="Currie J."/>
            <person name="Collura K."/>
            <person name="Luo M."/>
            <person name="Yang T."/>
            <person name="Ammiraju J.S.S."/>
            <person name="Engler F."/>
            <person name="Soderlund C."/>
            <person name="Wing R.A."/>
            <person name="Palmer L.E."/>
            <person name="de la Bastide M."/>
            <person name="Spiegel L."/>
            <person name="Nascimento L."/>
            <person name="Zutavern T."/>
            <person name="O'Shaughnessy A."/>
            <person name="Dike S."/>
            <person name="Dedhia N."/>
            <person name="Preston R."/>
            <person name="Balija V."/>
            <person name="McCombie W.R."/>
            <person name="Chow T."/>
            <person name="Chen H."/>
            <person name="Chung M."/>
            <person name="Chen C."/>
            <person name="Shaw J."/>
            <person name="Wu H."/>
            <person name="Hsiao K."/>
            <person name="Chao Y."/>
            <person name="Chu M."/>
            <person name="Cheng C."/>
            <person name="Hour A."/>
            <person name="Lee P."/>
            <person name="Lin S."/>
            <person name="Lin Y."/>
            <person name="Liou J."/>
            <person name="Liu S."/>
            <person name="Hsing Y."/>
            <person name="Raghuvanshi S."/>
            <person name="Mohanty A."/>
            <person name="Bharti A.K."/>
            <person name="Gaur A."/>
            <person name="Gupta V."/>
            <person name="Kumar D."/>
            <person name="Ravi V."/>
            <person name="Vij S."/>
            <person name="Kapur A."/>
            <person name="Khurana P."/>
            <person name="Khurana P."/>
            <person name="Khurana J.P."/>
            <person name="Tyagi A.K."/>
            <person name="Gaikwad K."/>
            <person name="Singh A."/>
            <person name="Dalal V."/>
            <person name="Srivastava S."/>
            <person name="Dixit A."/>
            <person name="Pal A.K."/>
            <person name="Ghazi I.A."/>
            <person name="Yadav M."/>
            <person name="Pandit A."/>
            <person name="Bhargava A."/>
            <person name="Sureshbabu K."/>
            <person name="Batra K."/>
            <person name="Sharma T.R."/>
            <person name="Mohapatra T."/>
            <person name="Singh N.K."/>
            <person name="Messing J."/>
            <person name="Nelson A.B."/>
            <person name="Fuks G."/>
            <person name="Kavchok S."/>
            <person name="Keizer G."/>
            <person name="Linton E."/>
            <person name="Llaca V."/>
            <person name="Song R."/>
            <person name="Tanyolac B."/>
            <person name="Young S."/>
            <person name="Ho-Il K."/>
            <person name="Hahn J.H."/>
            <person name="Sangsakoo G."/>
            <person name="Vanavichit A."/>
            <person name="de Mattos Luiz.A.T."/>
            <person name="Zimmer P.D."/>
            <person name="Malone G."/>
            <person name="Dellagostin O."/>
            <person name="de Oliveira A.C."/>
            <person name="Bevan M."/>
            <person name="Bancroft I."/>
            <person name="Minx P."/>
            <person name="Cordum H."/>
            <person name="Wilson R."/>
            <person name="Cheng Z."/>
            <person name="Jin W."/>
            <person name="Jiang J."/>
            <person name="Leong S.A."/>
            <person name="Iwama H."/>
            <person name="Gojobori T."/>
            <person name="Itoh T."/>
            <person name="Niimura Y."/>
            <person name="Fujii Y."/>
            <person name="Habara T."/>
            <person name="Sakai H."/>
            <person name="Sato Y."/>
            <person name="Wilson G."/>
            <person name="Kumar K."/>
            <person name="McCouch S."/>
            <person name="Juretic N."/>
            <person name="Hoen D."/>
            <person name="Wright S."/>
            <person name="Bruskiewich R."/>
            <person name="Bureau T."/>
            <person name="Miyao A."/>
            <person name="Hirochika H."/>
            <person name="Nishikawa T."/>
            <person name="Kadowaki K."/>
            <person name="Sugiura M."/>
            <person name="Burr B."/>
            <person name="Sasaki T."/>
        </authorList>
    </citation>
    <scope>NUCLEOTIDE SEQUENCE [LARGE SCALE GENOMIC DNA]</scope>
    <source>
        <strain evidence="2">cv. Nipponbare</strain>
    </source>
</reference>
<proteinExistence type="predicted"/>
<evidence type="ECO:0000313" key="2">
    <source>
        <dbReference type="Proteomes" id="UP000000763"/>
    </source>
</evidence>
<reference evidence="2" key="2">
    <citation type="journal article" date="2008" name="Nucleic Acids Res.">
        <title>The rice annotation project database (RAP-DB): 2008 update.</title>
        <authorList>
            <consortium name="The rice annotation project (RAP)"/>
        </authorList>
    </citation>
    <scope>GENOME REANNOTATION</scope>
    <source>
        <strain evidence="2">cv. Nipponbare</strain>
    </source>
</reference>
<organism evidence="1 2">
    <name type="scientific">Oryza sativa subsp. japonica</name>
    <name type="common">Rice</name>
    <dbReference type="NCBI Taxonomy" id="39947"/>
    <lineage>
        <taxon>Eukaryota</taxon>
        <taxon>Viridiplantae</taxon>
        <taxon>Streptophyta</taxon>
        <taxon>Embryophyta</taxon>
        <taxon>Tracheophyta</taxon>
        <taxon>Spermatophyta</taxon>
        <taxon>Magnoliopsida</taxon>
        <taxon>Liliopsida</taxon>
        <taxon>Poales</taxon>
        <taxon>Poaceae</taxon>
        <taxon>BOP clade</taxon>
        <taxon>Oryzoideae</taxon>
        <taxon>Oryzeae</taxon>
        <taxon>Oryzinae</taxon>
        <taxon>Oryza</taxon>
        <taxon>Oryza sativa</taxon>
    </lineage>
</organism>